<comment type="subunit">
    <text evidence="1">Monomer in both c-di-GMP-bound and free forms.</text>
</comment>
<dbReference type="KEGG" id="xba:C7S18_03280"/>
<organism evidence="3 4">
    <name type="scientific">Ahniella affigens</name>
    <dbReference type="NCBI Taxonomy" id="2021234"/>
    <lineage>
        <taxon>Bacteria</taxon>
        <taxon>Pseudomonadati</taxon>
        <taxon>Pseudomonadota</taxon>
        <taxon>Gammaproteobacteria</taxon>
        <taxon>Lysobacterales</taxon>
        <taxon>Rhodanobacteraceae</taxon>
        <taxon>Ahniella</taxon>
    </lineage>
</organism>
<keyword evidence="4" id="KW-1185">Reference proteome</keyword>
<evidence type="ECO:0000313" key="4">
    <source>
        <dbReference type="Proteomes" id="UP000241074"/>
    </source>
</evidence>
<reference evidence="3 4" key="1">
    <citation type="submission" date="2018-03" db="EMBL/GenBank/DDBJ databases">
        <title>Ahniella affigens gen. nov., sp. nov., a gammaproteobacterium isolated from sandy soil near a stream.</title>
        <authorList>
            <person name="Ko Y."/>
            <person name="Kim J.-H."/>
        </authorList>
    </citation>
    <scope>NUCLEOTIDE SEQUENCE [LARGE SCALE GENOMIC DNA]</scope>
    <source>
        <strain evidence="3 4">D13</strain>
    </source>
</reference>
<accession>A0A2P1PN55</accession>
<dbReference type="InterPro" id="IPR009875">
    <property type="entry name" value="PilZ_domain"/>
</dbReference>
<dbReference type="AlphaFoldDB" id="A0A2P1PN55"/>
<reference evidence="3 4" key="2">
    <citation type="submission" date="2018-03" db="EMBL/GenBank/DDBJ databases">
        <authorList>
            <person name="Keele B.F."/>
        </authorList>
    </citation>
    <scope>NUCLEOTIDE SEQUENCE [LARGE SCALE GENOMIC DNA]</scope>
    <source>
        <strain evidence="3 4">D13</strain>
    </source>
</reference>
<dbReference type="GO" id="GO:0035438">
    <property type="term" value="F:cyclic-di-GMP binding"/>
    <property type="evidence" value="ECO:0007669"/>
    <property type="project" value="InterPro"/>
</dbReference>
<keyword evidence="1" id="KW-0973">c-di-GMP</keyword>
<protein>
    <recommendedName>
        <fullName evidence="1">Cyclic diguanosine monophosphate-binding protein</fullName>
        <shortName evidence="1">c-di-GMP-binding protein</shortName>
    </recommendedName>
    <alternativeName>
        <fullName evidence="1">Pilz domain-containing protein</fullName>
    </alternativeName>
</protein>
<evidence type="ECO:0000313" key="3">
    <source>
        <dbReference type="EMBL" id="AVP96271.1"/>
    </source>
</evidence>
<sequence length="122" mass="13873">MAVVPTSQNRRRFQRFAFEGKVRLYSTSAMWESTLLDVSLKGALIARPTDWQGKTGASHRIELRVDDGPRISMAATMVHCSETAIGFKWDRIDLDSFVQLKRLIELNIGNPDLMTEELNFLS</sequence>
<dbReference type="Pfam" id="PF07238">
    <property type="entry name" value="PilZ"/>
    <property type="match status" value="1"/>
</dbReference>
<dbReference type="RefSeq" id="WP_106890200.1">
    <property type="nucleotide sequence ID" value="NZ_CP027860.1"/>
</dbReference>
<comment type="function">
    <text evidence="1">Binds the second messenger bis-(3'-5') cyclic dimeric guanosine monophosphate (c-di-GMP). Can bind two c-di-GMP molecules per monomer. May play a role in bacterial second-messenger regulated processes. Binding to c-di-GMP induces a conformational change of the C- and N-termini resulting in the exposure of a highly negative surface on one side of the protein to a possible effector protein.</text>
</comment>
<keyword evidence="1" id="KW-0547">Nucleotide-binding</keyword>
<evidence type="ECO:0000259" key="2">
    <source>
        <dbReference type="Pfam" id="PF07238"/>
    </source>
</evidence>
<dbReference type="EMBL" id="CP027860">
    <property type="protein sequence ID" value="AVP96271.1"/>
    <property type="molecule type" value="Genomic_DNA"/>
</dbReference>
<gene>
    <name evidence="3" type="ORF">C7S18_03280</name>
</gene>
<feature type="domain" description="PilZ" evidence="2">
    <location>
        <begin position="9"/>
        <end position="105"/>
    </location>
</feature>
<dbReference type="Proteomes" id="UP000241074">
    <property type="component" value="Chromosome"/>
</dbReference>
<proteinExistence type="predicted"/>
<dbReference type="OrthoDB" id="5298508at2"/>
<dbReference type="InterPro" id="IPR027021">
    <property type="entry name" value="C-di-GMP_BP_PA4608"/>
</dbReference>
<dbReference type="PIRSF" id="PIRSF028141">
    <property type="entry name" value="C-di-GMP_BP_PA4608"/>
    <property type="match status" value="1"/>
</dbReference>
<evidence type="ECO:0000256" key="1">
    <source>
        <dbReference type="PIRNR" id="PIRNR028141"/>
    </source>
</evidence>
<dbReference type="SUPFAM" id="SSF141371">
    <property type="entry name" value="PilZ domain-like"/>
    <property type="match status" value="1"/>
</dbReference>
<dbReference type="Gene3D" id="2.40.10.220">
    <property type="entry name" value="predicted glycosyltransferase like domains"/>
    <property type="match status" value="1"/>
</dbReference>
<name>A0A2P1PN55_9GAMM</name>